<dbReference type="GO" id="GO:0030170">
    <property type="term" value="F:pyridoxal phosphate binding"/>
    <property type="evidence" value="ECO:0007669"/>
    <property type="project" value="InterPro"/>
</dbReference>
<organism evidence="4 5">
    <name type="scientific">Lachnellula cervina</name>
    <dbReference type="NCBI Taxonomy" id="1316786"/>
    <lineage>
        <taxon>Eukaryota</taxon>
        <taxon>Fungi</taxon>
        <taxon>Dikarya</taxon>
        <taxon>Ascomycota</taxon>
        <taxon>Pezizomycotina</taxon>
        <taxon>Leotiomycetes</taxon>
        <taxon>Helotiales</taxon>
        <taxon>Lachnaceae</taxon>
        <taxon>Lachnellula</taxon>
    </lineage>
</organism>
<dbReference type="Pfam" id="PF01053">
    <property type="entry name" value="Cys_Met_Meta_PP"/>
    <property type="match status" value="1"/>
</dbReference>
<dbReference type="PANTHER" id="PTHR42699">
    <property type="match status" value="1"/>
</dbReference>
<dbReference type="AlphaFoldDB" id="A0A7D8YKA0"/>
<evidence type="ECO:0000313" key="5">
    <source>
        <dbReference type="Proteomes" id="UP000481288"/>
    </source>
</evidence>
<proteinExistence type="inferred from homology"/>
<reference evidence="4 5" key="1">
    <citation type="submission" date="2018-05" db="EMBL/GenBank/DDBJ databases">
        <title>Whole genome sequencing for identification of molecular markers to develop diagnostic detection tools for the regulated plant pathogen Lachnellula willkommii.</title>
        <authorList>
            <person name="Giroux E."/>
            <person name="Bilodeau G."/>
        </authorList>
    </citation>
    <scope>NUCLEOTIDE SEQUENCE [LARGE SCALE GENOMIC DNA]</scope>
    <source>
        <strain evidence="4 5">CBS 625.97</strain>
    </source>
</reference>
<dbReference type="Proteomes" id="UP000481288">
    <property type="component" value="Unassembled WGS sequence"/>
</dbReference>
<evidence type="ECO:0000313" key="4">
    <source>
        <dbReference type="EMBL" id="TVY52989.1"/>
    </source>
</evidence>
<dbReference type="GO" id="GO:0003962">
    <property type="term" value="F:cystathionine gamma-synthase activity"/>
    <property type="evidence" value="ECO:0007669"/>
    <property type="project" value="TreeGrafter"/>
</dbReference>
<dbReference type="GO" id="GO:0019346">
    <property type="term" value="P:transsulfuration"/>
    <property type="evidence" value="ECO:0007669"/>
    <property type="project" value="InterPro"/>
</dbReference>
<dbReference type="Gene3D" id="3.40.640.10">
    <property type="entry name" value="Type I PLP-dependent aspartate aminotransferase-like (Major domain)"/>
    <property type="match status" value="1"/>
</dbReference>
<dbReference type="PANTHER" id="PTHR42699:SF1">
    <property type="entry name" value="CYSTATHIONINE GAMMA-SYNTHASE-RELATED"/>
    <property type="match status" value="1"/>
</dbReference>
<gene>
    <name evidence="4" type="ORF">LCER1_G005144</name>
</gene>
<dbReference type="EMBL" id="QGMG01000520">
    <property type="protein sequence ID" value="TVY52989.1"/>
    <property type="molecule type" value="Genomic_DNA"/>
</dbReference>
<dbReference type="InterPro" id="IPR015421">
    <property type="entry name" value="PyrdxlP-dep_Trfase_major"/>
</dbReference>
<dbReference type="InterPro" id="IPR051750">
    <property type="entry name" value="Trans-sulfuration_enzymes"/>
</dbReference>
<dbReference type="Gene3D" id="3.90.1150.10">
    <property type="entry name" value="Aspartate Aminotransferase, domain 1"/>
    <property type="match status" value="1"/>
</dbReference>
<keyword evidence="5" id="KW-1185">Reference proteome</keyword>
<dbReference type="InterPro" id="IPR015422">
    <property type="entry name" value="PyrdxlP-dep_Trfase_small"/>
</dbReference>
<comment type="similarity">
    <text evidence="3">Belongs to the trans-sulfuration enzymes family.</text>
</comment>
<comment type="caution">
    <text evidence="4">The sequence shown here is derived from an EMBL/GenBank/DDBJ whole genome shotgun (WGS) entry which is preliminary data.</text>
</comment>
<dbReference type="SUPFAM" id="SSF53383">
    <property type="entry name" value="PLP-dependent transferases"/>
    <property type="match status" value="1"/>
</dbReference>
<dbReference type="InterPro" id="IPR000277">
    <property type="entry name" value="Cys/Met-Metab_PyrdxlP-dep_enz"/>
</dbReference>
<evidence type="ECO:0000256" key="3">
    <source>
        <dbReference type="RuleBase" id="RU362118"/>
    </source>
</evidence>
<dbReference type="InterPro" id="IPR015424">
    <property type="entry name" value="PyrdxlP-dep_Trfase"/>
</dbReference>
<evidence type="ECO:0000256" key="2">
    <source>
        <dbReference type="ARBA" id="ARBA00022898"/>
    </source>
</evidence>
<comment type="cofactor">
    <cofactor evidence="1 3">
        <name>pyridoxal 5'-phosphate</name>
        <dbReference type="ChEBI" id="CHEBI:597326"/>
    </cofactor>
</comment>
<sequence>MSAKIETEFGCAIPPASRHAITFHLPLWSNLLRFAALDPELLGRLKSPYPRMMLTTDVKDLAAAILKHIGAAEDQMLFIFPSPTSAVECKDFATDPKRGEIVVPPEEISIRVFDLQLRLYTVSFPAARYLTFYHFWLNAGTGISSRLAEECLDSINLLRQVIDDSVPPPKVELSPTHGQIQKRIASLLERAPVGPPREAKVSLEDVYLFQSGMAAIYGLHRYLLKKQNGGSVLFGYAFHSTPHVFDDFGPNFKLFALGNEQLDELETYLASETREGRKVQAIWTEFPTVPLITTPDLGRLRKLADKYRSLLIVDDTVGSFCNVDVLGVADIVVTSLTKSFSGYADVMAGSAVLNPSGSRYIELKSMFQELYRNDLANSDAVVLEHNSRDYLARSKILNSNTLRLVEYIQTKAADPTSTVSKVFYVTTSPSLPFYKERMRPATADFTPGYGCLFSFEFDTVDAMAAFYDNANVHIGPHLGAHLTIVQPYTKGTYGRDLAAVEPYGLRETQMRIAPGLENIELLLKDFEKGLVAADATRVKET</sequence>
<protein>
    <submittedName>
        <fullName evidence="4">Putative cystathionine gamma-synthase</fullName>
    </submittedName>
</protein>
<name>A0A7D8YKA0_9HELO</name>
<accession>A0A7D8YKA0</accession>
<keyword evidence="2 3" id="KW-0663">Pyridoxal phosphate</keyword>
<dbReference type="OrthoDB" id="10047078at2759"/>
<evidence type="ECO:0000256" key="1">
    <source>
        <dbReference type="ARBA" id="ARBA00001933"/>
    </source>
</evidence>